<dbReference type="AlphaFoldDB" id="A0A1D2QQC5"/>
<feature type="domain" description="CinA C-terminal" evidence="1">
    <location>
        <begin position="6"/>
        <end position="157"/>
    </location>
</feature>
<proteinExistence type="predicted"/>
<gene>
    <name evidence="2" type="ORF">AB835_07505</name>
</gene>
<protein>
    <submittedName>
        <fullName evidence="2">Damage-inducible protein CinA</fullName>
    </submittedName>
</protein>
<evidence type="ECO:0000313" key="2">
    <source>
        <dbReference type="EMBL" id="ODS23733.1"/>
    </source>
</evidence>
<comment type="caution">
    <text evidence="2">The sequence shown here is derived from an EMBL/GenBank/DDBJ whole genome shotgun (WGS) entry which is preliminary data.</text>
</comment>
<name>A0A1D2QQC5_9GAMM</name>
<dbReference type="InterPro" id="IPR036653">
    <property type="entry name" value="CinA-like_C"/>
</dbReference>
<dbReference type="EMBL" id="MDLC01000022">
    <property type="protein sequence ID" value="ODS23733.1"/>
    <property type="molecule type" value="Genomic_DNA"/>
</dbReference>
<dbReference type="Gene3D" id="3.90.950.20">
    <property type="entry name" value="CinA-like"/>
    <property type="match status" value="1"/>
</dbReference>
<evidence type="ECO:0000259" key="1">
    <source>
        <dbReference type="Pfam" id="PF02464"/>
    </source>
</evidence>
<dbReference type="SUPFAM" id="SSF142433">
    <property type="entry name" value="CinA-like"/>
    <property type="match status" value="1"/>
</dbReference>
<evidence type="ECO:0000313" key="3">
    <source>
        <dbReference type="Proteomes" id="UP000242502"/>
    </source>
</evidence>
<dbReference type="Pfam" id="PF02464">
    <property type="entry name" value="CinA"/>
    <property type="match status" value="1"/>
</dbReference>
<reference evidence="2 3" key="1">
    <citation type="journal article" date="2016" name="Appl. Environ. Microbiol.">
        <title>Lack of Overt Genome Reduction in the Bryostatin-Producing Bryozoan Symbiont "Candidatus Endobugula sertula".</title>
        <authorList>
            <person name="Miller I.J."/>
            <person name="Vanee N."/>
            <person name="Fong S.S."/>
            <person name="Lim-Fong G.E."/>
            <person name="Kwan J.C."/>
        </authorList>
    </citation>
    <scope>NUCLEOTIDE SEQUENCE [LARGE SCALE GENOMIC DNA]</scope>
    <source>
        <strain evidence="2">AB1-4</strain>
    </source>
</reference>
<dbReference type="InterPro" id="IPR008136">
    <property type="entry name" value="CinA_C"/>
</dbReference>
<dbReference type="STRING" id="62101.AB835_07505"/>
<accession>A0A1D2QQC5</accession>
<sequence>MELKNELSVELGQYLRESQWMVTTAESCTGGGIAQAITNIAGSSQWFTHGFVTYSNLAKQQLLGVDASLFDSVGAVSSEVVEAMAEGAKAVARADFAIAVSGIAGPGGGSTQKPVGTVWIGWSNRDSTTFSQRYLFSGNRQSIRNQSIIEALKGLIKIIKINTV</sequence>
<dbReference type="NCBIfam" id="TIGR00199">
    <property type="entry name" value="PncC_domain"/>
    <property type="match status" value="1"/>
</dbReference>
<dbReference type="Proteomes" id="UP000242502">
    <property type="component" value="Unassembled WGS sequence"/>
</dbReference>
<organism evidence="2 3">
    <name type="scientific">Candidatus Endobugula sertula</name>
    <name type="common">Bugula neritina bacterial symbiont</name>
    <dbReference type="NCBI Taxonomy" id="62101"/>
    <lineage>
        <taxon>Bacteria</taxon>
        <taxon>Pseudomonadati</taxon>
        <taxon>Pseudomonadota</taxon>
        <taxon>Gammaproteobacteria</taxon>
        <taxon>Cellvibrionales</taxon>
        <taxon>Cellvibrionaceae</taxon>
        <taxon>Candidatus Endobugula</taxon>
    </lineage>
</organism>